<name>A0A1V0SJV5_9VIRU</name>
<organism evidence="1">
    <name type="scientific">Klosneuvirus KNV1</name>
    <dbReference type="NCBI Taxonomy" id="1977640"/>
    <lineage>
        <taxon>Viruses</taxon>
        <taxon>Varidnaviria</taxon>
        <taxon>Bamfordvirae</taxon>
        <taxon>Nucleocytoviricota</taxon>
        <taxon>Megaviricetes</taxon>
        <taxon>Imitervirales</taxon>
        <taxon>Mimiviridae</taxon>
        <taxon>Klosneuvirinae</taxon>
        <taxon>Klosneuvirus</taxon>
    </lineage>
</organism>
<dbReference type="EMBL" id="KY684110">
    <property type="protein sequence ID" value="ARF12015.1"/>
    <property type="molecule type" value="Genomic_DNA"/>
</dbReference>
<evidence type="ECO:0000313" key="1">
    <source>
        <dbReference type="EMBL" id="ARF12015.1"/>
    </source>
</evidence>
<sequence length="177" mass="21161">MIDIIITNIIEFLKTEAYHQILYDYSMKISPDTWEDKTWYICFNVAEFIQDLIINQLPKKRKGRERKVHLDELYKLSGVYHIAIDNQYESHAFIAWFQEDHIHIINGYGGYYGNPLYITTSKKEWTDKFLSLQNHNLIDQIKLLNELFGIPNDLLSEVYDKRNYIIMEPLMSIFKLC</sequence>
<protein>
    <submittedName>
        <fullName evidence="1">Uncharacterized protein</fullName>
    </submittedName>
</protein>
<accession>A0A1V0SJV5</accession>
<gene>
    <name evidence="1" type="ORF">Klosneuvirus_3_150</name>
</gene>
<proteinExistence type="predicted"/>
<reference evidence="1" key="1">
    <citation type="journal article" date="2017" name="Science">
        <title>Giant viruses with an expanded complement of translation system components.</title>
        <authorList>
            <person name="Schulz F."/>
            <person name="Yutin N."/>
            <person name="Ivanova N.N."/>
            <person name="Ortega D.R."/>
            <person name="Lee T.K."/>
            <person name="Vierheilig J."/>
            <person name="Daims H."/>
            <person name="Horn M."/>
            <person name="Wagner M."/>
            <person name="Jensen G.J."/>
            <person name="Kyrpides N.C."/>
            <person name="Koonin E.V."/>
            <person name="Woyke T."/>
        </authorList>
    </citation>
    <scope>NUCLEOTIDE SEQUENCE</scope>
    <source>
        <strain evidence="1">KNV1</strain>
    </source>
</reference>